<dbReference type="InterPro" id="IPR032466">
    <property type="entry name" value="Metal_Hydrolase"/>
</dbReference>
<gene>
    <name evidence="4" type="ORF">CH341_05655</name>
</gene>
<keyword evidence="2" id="KW-0378">Hydrolase</keyword>
<proteinExistence type="inferred from homology"/>
<evidence type="ECO:0000313" key="4">
    <source>
        <dbReference type="EMBL" id="RAI45126.1"/>
    </source>
</evidence>
<dbReference type="Gene3D" id="3.20.20.140">
    <property type="entry name" value="Metal-dependent hydrolases"/>
    <property type="match status" value="1"/>
</dbReference>
<comment type="similarity">
    <text evidence="1">Belongs to the metallo-dependent hydrolases superfamily. ATZ/TRZ family.</text>
</comment>
<dbReference type="PANTHER" id="PTHR43794">
    <property type="entry name" value="AMINOHYDROLASE SSNA-RELATED"/>
    <property type="match status" value="1"/>
</dbReference>
<feature type="domain" description="Amidohydrolase-related" evidence="3">
    <location>
        <begin position="269"/>
        <end position="442"/>
    </location>
</feature>
<name>A0A327L415_9BRAD</name>
<evidence type="ECO:0000313" key="5">
    <source>
        <dbReference type="Proteomes" id="UP000249130"/>
    </source>
</evidence>
<dbReference type="GO" id="GO:0016810">
    <property type="term" value="F:hydrolase activity, acting on carbon-nitrogen (but not peptide) bonds"/>
    <property type="evidence" value="ECO:0007669"/>
    <property type="project" value="InterPro"/>
</dbReference>
<keyword evidence="5" id="KW-1185">Reference proteome</keyword>
<feature type="domain" description="Amidohydrolase-related" evidence="3">
    <location>
        <begin position="88"/>
        <end position="178"/>
    </location>
</feature>
<dbReference type="OrthoDB" id="9787621at2"/>
<comment type="caution">
    <text evidence="4">The sequence shown here is derived from an EMBL/GenBank/DDBJ whole genome shotgun (WGS) entry which is preliminary data.</text>
</comment>
<dbReference type="InterPro" id="IPR011059">
    <property type="entry name" value="Metal-dep_hydrolase_composite"/>
</dbReference>
<dbReference type="SUPFAM" id="SSF51338">
    <property type="entry name" value="Composite domain of metallo-dependent hydrolases"/>
    <property type="match status" value="1"/>
</dbReference>
<reference evidence="4 5" key="1">
    <citation type="submission" date="2017-07" db="EMBL/GenBank/DDBJ databases">
        <title>Draft Genome Sequences of Select Purple Nonsulfur Bacteria.</title>
        <authorList>
            <person name="Lasarre B."/>
            <person name="Mckinlay J.B."/>
        </authorList>
    </citation>
    <scope>NUCLEOTIDE SEQUENCE [LARGE SCALE GENOMIC DNA]</scope>
    <source>
        <strain evidence="4 5">DSM 5909</strain>
    </source>
</reference>
<protein>
    <recommendedName>
        <fullName evidence="3">Amidohydrolase-related domain-containing protein</fullName>
    </recommendedName>
</protein>
<accession>A0A327L415</accession>
<dbReference type="EMBL" id="NPEX01000024">
    <property type="protein sequence ID" value="RAI45126.1"/>
    <property type="molecule type" value="Genomic_DNA"/>
</dbReference>
<dbReference type="Proteomes" id="UP000249130">
    <property type="component" value="Unassembled WGS sequence"/>
</dbReference>
<dbReference type="InterPro" id="IPR050287">
    <property type="entry name" value="MTA/SAH_deaminase"/>
</dbReference>
<dbReference type="SUPFAM" id="SSF51556">
    <property type="entry name" value="Metallo-dependent hydrolases"/>
    <property type="match status" value="1"/>
</dbReference>
<evidence type="ECO:0000256" key="2">
    <source>
        <dbReference type="ARBA" id="ARBA00022801"/>
    </source>
</evidence>
<dbReference type="InterPro" id="IPR006680">
    <property type="entry name" value="Amidohydro-rel"/>
</dbReference>
<dbReference type="NCBIfam" id="NF006056">
    <property type="entry name" value="PRK08204.1"/>
    <property type="match status" value="1"/>
</dbReference>
<evidence type="ECO:0000256" key="1">
    <source>
        <dbReference type="ARBA" id="ARBA00006745"/>
    </source>
</evidence>
<sequence length="476" mass="50031">MGAALGVSAGLPRPLFAQAIGGAAVPTGTALPARGELLVRGATILTMDPAVPDLAAGDVHVRDGAIVAVAERIEAPSAEVIDGKGMICIPGFIDTHFHLWNSLFRLYVRGDTPALGYFPVTARLGPLMSPDDSYRSVRLGGAEALAAGVTTVHNWAHNTRSPEHAAAELTGMRETGIRGRLAYGTPVGYADGAPMDFEGLARIKKEWMPDREGMLTLGVCSRNLGALTIGGSASLASRGVLTIDQIKRDWDGVRALGLPITMHTSGASPITELERAGLLGPDVQLVHPLLTTAEERTILKERGVSYSTSPQLEARRSSKLGVIQLGELLEAGVKVSLSTDHIASASCDPFASMRLLFALHAHRIGAAYPLSMKRLLQLATIDGAVDLGIADRTGSITPGKRADLVLVRTTDPNTAPAGDPYEAIVALAMPGNVDTVMADGRVLRRGGKFTALDHASVVAQAREAAARLRAEAKWPT</sequence>
<dbReference type="Pfam" id="PF01979">
    <property type="entry name" value="Amidohydro_1"/>
    <property type="match status" value="2"/>
</dbReference>
<dbReference type="PANTHER" id="PTHR43794:SF11">
    <property type="entry name" value="AMIDOHYDROLASE-RELATED DOMAIN-CONTAINING PROTEIN"/>
    <property type="match status" value="1"/>
</dbReference>
<organism evidence="4 5">
    <name type="scientific">Rhodoplanes roseus</name>
    <dbReference type="NCBI Taxonomy" id="29409"/>
    <lineage>
        <taxon>Bacteria</taxon>
        <taxon>Pseudomonadati</taxon>
        <taxon>Pseudomonadota</taxon>
        <taxon>Alphaproteobacteria</taxon>
        <taxon>Hyphomicrobiales</taxon>
        <taxon>Nitrobacteraceae</taxon>
        <taxon>Rhodoplanes</taxon>
    </lineage>
</organism>
<dbReference type="AlphaFoldDB" id="A0A327L415"/>
<dbReference type="Gene3D" id="2.30.40.10">
    <property type="entry name" value="Urease, subunit C, domain 1"/>
    <property type="match status" value="1"/>
</dbReference>
<evidence type="ECO:0000259" key="3">
    <source>
        <dbReference type="Pfam" id="PF01979"/>
    </source>
</evidence>